<keyword evidence="6" id="KW-0472">Membrane</keyword>
<dbReference type="InterPro" id="IPR018011">
    <property type="entry name" value="Carb_sulfotrans_8-10"/>
</dbReference>
<keyword evidence="5" id="KW-0333">Golgi apparatus</keyword>
<evidence type="ECO:0000256" key="4">
    <source>
        <dbReference type="ARBA" id="ARBA00022989"/>
    </source>
</evidence>
<evidence type="ECO:0000313" key="9">
    <source>
        <dbReference type="Proteomes" id="UP000316429"/>
    </source>
</evidence>
<comment type="caution">
    <text evidence="8">The sequence shown here is derived from an EMBL/GenBank/DDBJ whole genome shotgun (WGS) entry which is preliminary data.</text>
</comment>
<dbReference type="Proteomes" id="UP000316429">
    <property type="component" value="Unassembled WGS sequence"/>
</dbReference>
<comment type="subcellular location">
    <subcellularLocation>
        <location evidence="1">Golgi apparatus membrane</location>
        <topology evidence="1">Single-pass type II membrane protein</topology>
    </subcellularLocation>
</comment>
<sequence>MLSFARQIRQNLFPKPREKGLRRTPFYVRYPYSGRVSIVMADMRGMCGIERGFFFNRIPKSANSTVSVFVAGSSGISSVPGDLVGNWAKYAFPKPSDLETEQLEKFEASFKFTFVRNPYTRVLSAYLDKVKTGKKMPPLPDFYSFCQYLDRGGLHANAHWAPQSSLLLIPLHRFDFIGRMETLSQDMSVVGRRLGFRAVDGNVRAGPKSTNADKLLAEHLDDGSRLILNRLYAEDFDAFGYTKL</sequence>
<dbReference type="Pfam" id="PF03567">
    <property type="entry name" value="Sulfotransfer_2"/>
    <property type="match status" value="1"/>
</dbReference>
<evidence type="ECO:0000256" key="3">
    <source>
        <dbReference type="ARBA" id="ARBA00022692"/>
    </source>
</evidence>
<keyword evidence="7" id="KW-0325">Glycoprotein</keyword>
<keyword evidence="4" id="KW-1133">Transmembrane helix</keyword>
<keyword evidence="2 8" id="KW-0808">Transferase</keyword>
<dbReference type="PANTHER" id="PTHR12137">
    <property type="entry name" value="CARBOHYDRATE SULFOTRANSFERASE"/>
    <property type="match status" value="1"/>
</dbReference>
<evidence type="ECO:0000256" key="1">
    <source>
        <dbReference type="ARBA" id="ARBA00004323"/>
    </source>
</evidence>
<gene>
    <name evidence="8" type="ORF">FJQ55_02330</name>
</gene>
<dbReference type="PANTHER" id="PTHR12137:SF54">
    <property type="entry name" value="CARBOHYDRATE SULFOTRANSFERASE"/>
    <property type="match status" value="1"/>
</dbReference>
<dbReference type="GO" id="GO:0016051">
    <property type="term" value="P:carbohydrate biosynthetic process"/>
    <property type="evidence" value="ECO:0007669"/>
    <property type="project" value="InterPro"/>
</dbReference>
<evidence type="ECO:0000256" key="5">
    <source>
        <dbReference type="ARBA" id="ARBA00023034"/>
    </source>
</evidence>
<dbReference type="GO" id="GO:0016020">
    <property type="term" value="C:membrane"/>
    <property type="evidence" value="ECO:0007669"/>
    <property type="project" value="InterPro"/>
</dbReference>
<dbReference type="InterPro" id="IPR005331">
    <property type="entry name" value="Sulfotransferase"/>
</dbReference>
<reference evidence="8 9" key="1">
    <citation type="submission" date="2019-06" db="EMBL/GenBank/DDBJ databases">
        <title>Rhizobium sp. CL12 isolated from roots of soybean.</title>
        <authorList>
            <person name="Wang C."/>
        </authorList>
    </citation>
    <scope>NUCLEOTIDE SEQUENCE [LARGE SCALE GENOMIC DNA]</scope>
    <source>
        <strain evidence="8 9">CL12</strain>
    </source>
</reference>
<keyword evidence="3" id="KW-0812">Transmembrane</keyword>
<evidence type="ECO:0000313" key="8">
    <source>
        <dbReference type="EMBL" id="TPP09735.1"/>
    </source>
</evidence>
<evidence type="ECO:0000256" key="7">
    <source>
        <dbReference type="ARBA" id="ARBA00023180"/>
    </source>
</evidence>
<evidence type="ECO:0000256" key="2">
    <source>
        <dbReference type="ARBA" id="ARBA00022679"/>
    </source>
</evidence>
<dbReference type="EMBL" id="VFYP01000001">
    <property type="protein sequence ID" value="TPP09735.1"/>
    <property type="molecule type" value="Genomic_DNA"/>
</dbReference>
<organism evidence="8 9">
    <name type="scientific">Rhizobium glycinendophyticum</name>
    <dbReference type="NCBI Taxonomy" id="2589807"/>
    <lineage>
        <taxon>Bacteria</taxon>
        <taxon>Pseudomonadati</taxon>
        <taxon>Pseudomonadota</taxon>
        <taxon>Alphaproteobacteria</taxon>
        <taxon>Hyphomicrobiales</taxon>
        <taxon>Rhizobiaceae</taxon>
        <taxon>Rhizobium/Agrobacterium group</taxon>
        <taxon>Rhizobium</taxon>
    </lineage>
</organism>
<evidence type="ECO:0000256" key="6">
    <source>
        <dbReference type="ARBA" id="ARBA00023136"/>
    </source>
</evidence>
<name>A0A504UG21_9HYPH</name>
<protein>
    <submittedName>
        <fullName evidence="8">Sulfotransferase family protein</fullName>
    </submittedName>
</protein>
<dbReference type="GO" id="GO:0008146">
    <property type="term" value="F:sulfotransferase activity"/>
    <property type="evidence" value="ECO:0007669"/>
    <property type="project" value="InterPro"/>
</dbReference>
<proteinExistence type="predicted"/>
<keyword evidence="9" id="KW-1185">Reference proteome</keyword>
<accession>A0A504UG21</accession>
<dbReference type="AlphaFoldDB" id="A0A504UG21"/>